<reference evidence="1 2" key="1">
    <citation type="submission" date="2018-06" db="EMBL/GenBank/DDBJ databases">
        <title>Sphaerisporangium craniellae sp. nov., isolated from a marine sponge in the South China Sea.</title>
        <authorList>
            <person name="Li L."/>
        </authorList>
    </citation>
    <scope>NUCLEOTIDE SEQUENCE [LARGE SCALE GENOMIC DNA]</scope>
    <source>
        <strain evidence="1 2">CCTCC AA 208026</strain>
    </source>
</reference>
<proteinExistence type="predicted"/>
<gene>
    <name evidence="1" type="ORF">DQ384_03475</name>
</gene>
<evidence type="ECO:0000313" key="2">
    <source>
        <dbReference type="Proteomes" id="UP000253094"/>
    </source>
</evidence>
<accession>A0A367FQ83</accession>
<organism evidence="1 2">
    <name type="scientific">Sphaerisporangium album</name>
    <dbReference type="NCBI Taxonomy" id="509200"/>
    <lineage>
        <taxon>Bacteria</taxon>
        <taxon>Bacillati</taxon>
        <taxon>Actinomycetota</taxon>
        <taxon>Actinomycetes</taxon>
        <taxon>Streptosporangiales</taxon>
        <taxon>Streptosporangiaceae</taxon>
        <taxon>Sphaerisporangium</taxon>
    </lineage>
</organism>
<evidence type="ECO:0000313" key="1">
    <source>
        <dbReference type="EMBL" id="RCG32566.1"/>
    </source>
</evidence>
<evidence type="ECO:0008006" key="3">
    <source>
        <dbReference type="Google" id="ProtNLM"/>
    </source>
</evidence>
<dbReference type="Proteomes" id="UP000253094">
    <property type="component" value="Unassembled WGS sequence"/>
</dbReference>
<name>A0A367FQ83_9ACTN</name>
<dbReference type="CDD" id="cd07951">
    <property type="entry name" value="ED_3B_N_AMMECR1"/>
    <property type="match status" value="1"/>
</dbReference>
<protein>
    <recommendedName>
        <fullName evidence="3">Extradiol ring-cleavage dioxygenase class III enzyme subunit B domain-containing protein</fullName>
    </recommendedName>
</protein>
<dbReference type="RefSeq" id="WP_114027204.1">
    <property type="nucleotide sequence ID" value="NZ_QOIL01000002.1"/>
</dbReference>
<comment type="caution">
    <text evidence="1">The sequence shown here is derived from an EMBL/GenBank/DDBJ whole genome shotgun (WGS) entry which is preliminary data.</text>
</comment>
<dbReference type="OrthoDB" id="4543339at2"/>
<dbReference type="AlphaFoldDB" id="A0A367FQ83"/>
<keyword evidence="2" id="KW-1185">Reference proteome</keyword>
<dbReference type="EMBL" id="QOIL01000002">
    <property type="protein sequence ID" value="RCG32566.1"/>
    <property type="molecule type" value="Genomic_DNA"/>
</dbReference>
<dbReference type="Gene3D" id="3.40.830.10">
    <property type="entry name" value="LigB-like"/>
    <property type="match status" value="1"/>
</dbReference>
<sequence length="250" mass="25293">MLVAAAVCPHPPLIVPEVAGEAARELDGLREACVCAVRSLAAARPDVLITVGGAETTRSYGPDAAGTLAPWGADVRVGEGPPVLPLSLTLGRWLLDRADAGLPAAHEAVASDAPPETCARLGATLAARGERVALLVMGDGSARLTVQSPGYLHPDAASYDEALARALADVDARALAALDPGEADELWVAGRAAFQVLAGAAGRDAGATGGDAGTMRGDAGAAGGRRLAGELLYDEAPYGVGYFVARWLPE</sequence>